<dbReference type="AlphaFoldDB" id="A0A1W1UBA1"/>
<accession>A0A1W1UBA1</accession>
<feature type="region of interest" description="Disordered" evidence="1">
    <location>
        <begin position="85"/>
        <end position="113"/>
    </location>
</feature>
<sequence>MTNSSKAKEHYLSCPKYPEQREMRVQPTWVPSEGEEGWILKNVRQPWLIYRGHAFIRRRFVLLTSQVVAQLLRWHSNRHRAPVLSTRRWQEGQGDVPTAHHGFLRATAQQATR</sequence>
<gene>
    <name evidence="2" type="ORF">SAMN00790413_06599</name>
</gene>
<protein>
    <submittedName>
        <fullName evidence="2">Uncharacterized protein</fullName>
    </submittedName>
</protein>
<dbReference type="EMBL" id="FWWU01000002">
    <property type="protein sequence ID" value="SMB78312.1"/>
    <property type="molecule type" value="Genomic_DNA"/>
</dbReference>
<dbReference type="Proteomes" id="UP000192582">
    <property type="component" value="Unassembled WGS sequence"/>
</dbReference>
<reference evidence="2 3" key="1">
    <citation type="submission" date="2017-04" db="EMBL/GenBank/DDBJ databases">
        <authorList>
            <person name="Afonso C.L."/>
            <person name="Miller P.J."/>
            <person name="Scott M.A."/>
            <person name="Spackman E."/>
            <person name="Goraichik I."/>
            <person name="Dimitrov K.M."/>
            <person name="Suarez D.L."/>
            <person name="Swayne D.E."/>
        </authorList>
    </citation>
    <scope>NUCLEOTIDE SEQUENCE [LARGE SCALE GENOMIC DNA]</scope>
    <source>
        <strain evidence="2 3">KR-140</strain>
    </source>
</reference>
<keyword evidence="3" id="KW-1185">Reference proteome</keyword>
<evidence type="ECO:0000313" key="2">
    <source>
        <dbReference type="EMBL" id="SMB78312.1"/>
    </source>
</evidence>
<name>A0A1W1UBA1_9DEIO</name>
<proteinExistence type="predicted"/>
<evidence type="ECO:0000313" key="3">
    <source>
        <dbReference type="Proteomes" id="UP000192582"/>
    </source>
</evidence>
<evidence type="ECO:0000256" key="1">
    <source>
        <dbReference type="SAM" id="MobiDB-lite"/>
    </source>
</evidence>
<organism evidence="2 3">
    <name type="scientific">Deinococcus hopiensis KR-140</name>
    <dbReference type="NCBI Taxonomy" id="695939"/>
    <lineage>
        <taxon>Bacteria</taxon>
        <taxon>Thermotogati</taxon>
        <taxon>Deinococcota</taxon>
        <taxon>Deinococci</taxon>
        <taxon>Deinococcales</taxon>
        <taxon>Deinococcaceae</taxon>
        <taxon>Deinococcus</taxon>
    </lineage>
</organism>